<keyword evidence="2" id="KW-1185">Reference proteome</keyword>
<gene>
    <name evidence="1" type="ORF">GCM10011273_12610</name>
</gene>
<dbReference type="SUPFAM" id="SSF51197">
    <property type="entry name" value="Clavaminate synthase-like"/>
    <property type="match status" value="1"/>
</dbReference>
<dbReference type="Proteomes" id="UP000662572">
    <property type="component" value="Unassembled WGS sequence"/>
</dbReference>
<evidence type="ECO:0008006" key="3">
    <source>
        <dbReference type="Google" id="ProtNLM"/>
    </source>
</evidence>
<dbReference type="AlphaFoldDB" id="A0A918URG5"/>
<reference evidence="1" key="1">
    <citation type="journal article" date="2014" name="Int. J. Syst. Evol. Microbiol.">
        <title>Complete genome sequence of Corynebacterium casei LMG S-19264T (=DSM 44701T), isolated from a smear-ripened cheese.</title>
        <authorList>
            <consortium name="US DOE Joint Genome Institute (JGI-PGF)"/>
            <person name="Walter F."/>
            <person name="Albersmeier A."/>
            <person name="Kalinowski J."/>
            <person name="Ruckert C."/>
        </authorList>
    </citation>
    <scope>NUCLEOTIDE SEQUENCE</scope>
    <source>
        <strain evidence="1">KCTC 32296</strain>
    </source>
</reference>
<comment type="caution">
    <text evidence="1">The sequence shown here is derived from an EMBL/GenBank/DDBJ whole genome shotgun (WGS) entry which is preliminary data.</text>
</comment>
<evidence type="ECO:0000313" key="1">
    <source>
        <dbReference type="EMBL" id="GGZ28294.1"/>
    </source>
</evidence>
<reference evidence="1" key="2">
    <citation type="submission" date="2020-09" db="EMBL/GenBank/DDBJ databases">
        <authorList>
            <person name="Sun Q."/>
            <person name="Kim S."/>
        </authorList>
    </citation>
    <scope>NUCLEOTIDE SEQUENCE</scope>
    <source>
        <strain evidence="1">KCTC 32296</strain>
    </source>
</reference>
<dbReference type="EMBL" id="BMZB01000001">
    <property type="protein sequence ID" value="GGZ28294.1"/>
    <property type="molecule type" value="Genomic_DNA"/>
</dbReference>
<name>A0A918URG5_9CAUL</name>
<accession>A0A918URG5</accession>
<proteinExistence type="predicted"/>
<organism evidence="1 2">
    <name type="scientific">Asticcacaulis endophyticus</name>
    <dbReference type="NCBI Taxonomy" id="1395890"/>
    <lineage>
        <taxon>Bacteria</taxon>
        <taxon>Pseudomonadati</taxon>
        <taxon>Pseudomonadota</taxon>
        <taxon>Alphaproteobacteria</taxon>
        <taxon>Caulobacterales</taxon>
        <taxon>Caulobacteraceae</taxon>
        <taxon>Asticcacaulis</taxon>
    </lineage>
</organism>
<dbReference type="RefSeq" id="WP_189485530.1">
    <property type="nucleotide sequence ID" value="NZ_BMZB01000001.1"/>
</dbReference>
<evidence type="ECO:0000313" key="2">
    <source>
        <dbReference type="Proteomes" id="UP000662572"/>
    </source>
</evidence>
<protein>
    <recommendedName>
        <fullName evidence="3">Phytanoyl-CoA dioxygenase (PhyH)</fullName>
    </recommendedName>
</protein>
<sequence>MNDMFQGLSIADIDAVVRSIETLGYGVIKNGLSEAVLAKTRRFVEDRVRANHGEYLHFTGAKAVAGTLLQDLSESKNFQNVCRLIYERGVSPSPPPPRFHLVLRCLAGETGQKHAYYFHFDSYVLTALAPIIIPTEGQSGDLILFPNLRRIRRHYLTNLVDKICLDNPLTQWALRTGVKMGWLKPVRLKMEPGNIYLFWGCRTLHTNEPCDPDKIRSTALMHYADPHAHSWLRQKLGRA</sequence>
<dbReference type="Gene3D" id="2.60.120.620">
    <property type="entry name" value="q2cbj1_9rhob like domain"/>
    <property type="match status" value="1"/>
</dbReference>